<gene>
    <name evidence="2" type="ORF">THAOC_21380</name>
</gene>
<feature type="region of interest" description="Disordered" evidence="1">
    <location>
        <begin position="185"/>
        <end position="207"/>
    </location>
</feature>
<evidence type="ECO:0000313" key="3">
    <source>
        <dbReference type="Proteomes" id="UP000266841"/>
    </source>
</evidence>
<dbReference type="PROSITE" id="PS00137">
    <property type="entry name" value="SUBTILASE_HIS"/>
    <property type="match status" value="1"/>
</dbReference>
<dbReference type="OrthoDB" id="10256524at2759"/>
<evidence type="ECO:0008006" key="4">
    <source>
        <dbReference type="Google" id="ProtNLM"/>
    </source>
</evidence>
<evidence type="ECO:0000313" key="2">
    <source>
        <dbReference type="EMBL" id="EJK58485.1"/>
    </source>
</evidence>
<accession>K0RZI2</accession>
<dbReference type="InterPro" id="IPR022398">
    <property type="entry name" value="Peptidase_S8_His-AS"/>
</dbReference>
<sequence length="342" mass="37158">HRNRRQETTWMDAVSSQSWLQRGCERETLLALAAQWTTPLPSSGFSHCRPTVGTDERGDGYRQGRYLLPSCQAAKLLRTVRVSGCPWPVVRAVLPHASCPLPARPPAGPKQCKTNPSAFFDEGLDGSGQIVAVAGGLDANCYLADTSVERINGPDRWNLNHRKVVRYDDSFGDRLEREAGHGSYVSGILSGRRSKGTDDNESAGHADGAAPRLAFFDMEAGLRVCGSSTRAGAGRTGDGTRRSAARSTQVEVDASRPPLRAERREHGAGERGLEHTEPGRLQELARSGRDFESGERRAERREGRGVPGGLLLESAGADGRDGRGGGVRRRDAAERPGWLLWW</sequence>
<feature type="compositionally biased region" description="Basic and acidic residues" evidence="1">
    <location>
        <begin position="259"/>
        <end position="280"/>
    </location>
</feature>
<feature type="region of interest" description="Disordered" evidence="1">
    <location>
        <begin position="227"/>
        <end position="336"/>
    </location>
</feature>
<reference evidence="2 3" key="1">
    <citation type="journal article" date="2012" name="Genome Biol.">
        <title>Genome and low-iron response of an oceanic diatom adapted to chronic iron limitation.</title>
        <authorList>
            <person name="Lommer M."/>
            <person name="Specht M."/>
            <person name="Roy A.S."/>
            <person name="Kraemer L."/>
            <person name="Andreson R."/>
            <person name="Gutowska M.A."/>
            <person name="Wolf J."/>
            <person name="Bergner S.V."/>
            <person name="Schilhabel M.B."/>
            <person name="Klostermeier U.C."/>
            <person name="Beiko R.G."/>
            <person name="Rosenstiel P."/>
            <person name="Hippler M."/>
            <person name="Laroche J."/>
        </authorList>
    </citation>
    <scope>NUCLEOTIDE SEQUENCE [LARGE SCALE GENOMIC DNA]</scope>
    <source>
        <strain evidence="2 3">CCMP1005</strain>
    </source>
</reference>
<proteinExistence type="predicted"/>
<protein>
    <recommendedName>
        <fullName evidence="4">Subtilisin</fullName>
    </recommendedName>
</protein>
<dbReference type="Proteomes" id="UP000266841">
    <property type="component" value="Unassembled WGS sequence"/>
</dbReference>
<dbReference type="AlphaFoldDB" id="K0RZI2"/>
<comment type="caution">
    <text evidence="2">The sequence shown here is derived from an EMBL/GenBank/DDBJ whole genome shotgun (WGS) entry which is preliminary data.</text>
</comment>
<organism evidence="2 3">
    <name type="scientific">Thalassiosira oceanica</name>
    <name type="common">Marine diatom</name>
    <dbReference type="NCBI Taxonomy" id="159749"/>
    <lineage>
        <taxon>Eukaryota</taxon>
        <taxon>Sar</taxon>
        <taxon>Stramenopiles</taxon>
        <taxon>Ochrophyta</taxon>
        <taxon>Bacillariophyta</taxon>
        <taxon>Coscinodiscophyceae</taxon>
        <taxon>Thalassiosirophycidae</taxon>
        <taxon>Thalassiosirales</taxon>
        <taxon>Thalassiosiraceae</taxon>
        <taxon>Thalassiosira</taxon>
    </lineage>
</organism>
<dbReference type="EMBL" id="AGNL01025084">
    <property type="protein sequence ID" value="EJK58485.1"/>
    <property type="molecule type" value="Genomic_DNA"/>
</dbReference>
<name>K0RZI2_THAOC</name>
<evidence type="ECO:0000256" key="1">
    <source>
        <dbReference type="SAM" id="MobiDB-lite"/>
    </source>
</evidence>
<feature type="non-terminal residue" evidence="2">
    <location>
        <position position="1"/>
    </location>
</feature>
<feature type="compositionally biased region" description="Basic and acidic residues" evidence="1">
    <location>
        <begin position="318"/>
        <end position="334"/>
    </location>
</feature>
<keyword evidence="3" id="KW-1185">Reference proteome</keyword>
<feature type="compositionally biased region" description="Basic and acidic residues" evidence="1">
    <location>
        <begin position="286"/>
        <end position="304"/>
    </location>
</feature>
<feature type="compositionally biased region" description="Basic and acidic residues" evidence="1">
    <location>
        <begin position="195"/>
        <end position="204"/>
    </location>
</feature>